<dbReference type="SMART" id="SM00634">
    <property type="entry name" value="BID_1"/>
    <property type="match status" value="1"/>
</dbReference>
<dbReference type="PROSITE" id="PS51127">
    <property type="entry name" value="BIG1"/>
    <property type="match status" value="2"/>
</dbReference>
<dbReference type="InterPro" id="IPR036465">
    <property type="entry name" value="vWFA_dom_sf"/>
</dbReference>
<dbReference type="PROSITE" id="PS50234">
    <property type="entry name" value="VWFA"/>
    <property type="match status" value="1"/>
</dbReference>
<evidence type="ECO:0000259" key="3">
    <source>
        <dbReference type="PROSITE" id="PS51127"/>
    </source>
</evidence>
<dbReference type="Proteomes" id="UP001168338">
    <property type="component" value="Unassembled WGS sequence"/>
</dbReference>
<reference evidence="4" key="1">
    <citation type="submission" date="2019-05" db="EMBL/GenBank/DDBJ databases">
        <title>Methanoculleus sp. FWC-SCC1, a methanogenic archaeon isolated from deep marine cold seep.</title>
        <authorList>
            <person name="Chen Y.-W."/>
            <person name="Chen S.-C."/>
            <person name="Teng N.-H."/>
            <person name="Lai M.-C."/>
        </authorList>
    </citation>
    <scope>NUCLEOTIDE SEQUENCE</scope>
    <source>
        <strain evidence="4">FWC-SCC1</strain>
    </source>
</reference>
<dbReference type="EMBL" id="VCYH01000008">
    <property type="protein sequence ID" value="MDN7025481.1"/>
    <property type="molecule type" value="Genomic_DNA"/>
</dbReference>
<evidence type="ECO:0000313" key="4">
    <source>
        <dbReference type="EMBL" id="MDN7025481.1"/>
    </source>
</evidence>
<accession>A0ABT8MC13</accession>
<evidence type="ECO:0000259" key="2">
    <source>
        <dbReference type="PROSITE" id="PS50234"/>
    </source>
</evidence>
<evidence type="ECO:0000256" key="1">
    <source>
        <dbReference type="ARBA" id="ARBA00010116"/>
    </source>
</evidence>
<dbReference type="CDD" id="cd00198">
    <property type="entry name" value="vWFA"/>
    <property type="match status" value="1"/>
</dbReference>
<proteinExistence type="inferred from homology"/>
<dbReference type="InterPro" id="IPR003344">
    <property type="entry name" value="Big_1_dom"/>
</dbReference>
<comment type="caution">
    <text evidence="4">The sequence shown here is derived from an EMBL/GenBank/DDBJ whole genome shotgun (WGS) entry which is preliminary data.</text>
</comment>
<feature type="domain" description="Big-1" evidence="3">
    <location>
        <begin position="29"/>
        <end position="115"/>
    </location>
</feature>
<dbReference type="InterPro" id="IPR008964">
    <property type="entry name" value="Invasin/intimin_cell_adhesion"/>
</dbReference>
<protein>
    <submittedName>
        <fullName evidence="4">VWA domain-containing protein</fullName>
    </submittedName>
</protein>
<dbReference type="InterPro" id="IPR002035">
    <property type="entry name" value="VWF_A"/>
</dbReference>
<dbReference type="PANTHER" id="PTHR10579:SF43">
    <property type="entry name" value="ZINC FINGER (C3HC4-TYPE RING FINGER) FAMILY PROTEIN"/>
    <property type="match status" value="1"/>
</dbReference>
<dbReference type="InterPro" id="IPR051266">
    <property type="entry name" value="CLCR"/>
</dbReference>
<dbReference type="InterPro" id="IPR013783">
    <property type="entry name" value="Ig-like_fold"/>
</dbReference>
<name>A0ABT8MC13_9EURY</name>
<dbReference type="PANTHER" id="PTHR10579">
    <property type="entry name" value="CALCIUM-ACTIVATED CHLORIDE CHANNEL REGULATOR"/>
    <property type="match status" value="1"/>
</dbReference>
<evidence type="ECO:0000313" key="5">
    <source>
        <dbReference type="Proteomes" id="UP001168338"/>
    </source>
</evidence>
<comment type="similarity">
    <text evidence="1">Belongs to the intimin/invasin family.</text>
</comment>
<feature type="domain" description="Big-1" evidence="3">
    <location>
        <begin position="247"/>
        <end position="338"/>
    </location>
</feature>
<sequence>MNMKYWIFGCLLLGVVMLTSPAGAQVPDQVGITGSTAWLVAGGDGSAEITATVQNGSTPLAGLDVAFSVDAAYGSITPATGVTDANGRATATFTPGTLSGDAPITVRVTYPGGEIVRDYLQQIDHAAPYALAGLSYASEATVGEETDIVVRLADRYGNPVDGRNAAESVVFGVSSAGGTAGFVNGEAYETPVAVAVDAAGDATGTLRVCERAGENFIVIDSPGPIPDTYISILGVANGTPASIISVVSPSTGSPPSVPADGTSNFSFTYTLYDRYGNPTEGQQLRITTMGGEDAVLTTSSSGQVAITYGPKDTTGTVTITATAAANASVSVSQEVAFTSTDPVNMLLTASPQTMPSRDARPDSVALVRAKVMDIKGNPVSGEVVEFAIANIACGTSVLVEDPYFTSPSKQTASAQTDEDGYATVRFYPGSFITDRDNPAWNGTATGTCTVRAEWGNISRMLAVSWKNYPYLSVETFVEPETVAVNGTIDTTIRLRGDGWALQPDPIDVVLVIDRSGSMDGTDLYPSRMAAAKNAANEFIGRMNLDTRDRVALVSFAFDARLDQGLVDDAGVIQSAVNALHANGATNMRQAYYEAIKYLKGNGRPEAVKAVILMSDGNWNYHGSPLAAGTGYPDSDTYLSTRYPSYPDAILSGYPWSGSSYSFSSEKYEWYSDLPDPKGTLNRWLKWYRYDPVNGDRWGKVCDDGQFTNQNMSVYATSGDAAENVRIYSIGFASNLDDNVERDLTVLSEATGGKYVWAGNEDELRQVYTDIAGELKTEAGVNTQMSVCFENVEVNGTPKNGADVFDYVYAEGSSTRIYSFNNTVDIIPEYTRDDTSAWQNDHTLTFNVGTVRLNQTWETTFRLKVLVDGNINVFGSGSTITFNDGTDTLDLPDLFVTAIPDLNNTGVGTGSLDIANLRCTGSGPYLDFLPLAWDLTYTGVDEVTEEIYCQNDGVSWIYAASKTPEVAGGTTVTENYLLDVRNLPPGEYSIRVKATAPDAPADQETLDVADWVGRGERPYIRIQ</sequence>
<dbReference type="Gene3D" id="3.40.50.410">
    <property type="entry name" value="von Willebrand factor, type A domain"/>
    <property type="match status" value="2"/>
</dbReference>
<dbReference type="Pfam" id="PF13519">
    <property type="entry name" value="VWA_2"/>
    <property type="match status" value="1"/>
</dbReference>
<dbReference type="Gene3D" id="2.60.40.10">
    <property type="entry name" value="Immunoglobulins"/>
    <property type="match status" value="3"/>
</dbReference>
<dbReference type="SUPFAM" id="SSF53300">
    <property type="entry name" value="vWA-like"/>
    <property type="match status" value="1"/>
</dbReference>
<keyword evidence="5" id="KW-1185">Reference proteome</keyword>
<organism evidence="4 5">
    <name type="scientific">Methanoculleus frigidifontis</name>
    <dbReference type="NCBI Taxonomy" id="2584085"/>
    <lineage>
        <taxon>Archaea</taxon>
        <taxon>Methanobacteriati</taxon>
        <taxon>Methanobacteriota</taxon>
        <taxon>Stenosarchaea group</taxon>
        <taxon>Methanomicrobia</taxon>
        <taxon>Methanomicrobiales</taxon>
        <taxon>Methanomicrobiaceae</taxon>
        <taxon>Methanoculleus</taxon>
    </lineage>
</organism>
<gene>
    <name evidence="4" type="ORF">FGU65_11375</name>
</gene>
<feature type="domain" description="VWFA" evidence="2">
    <location>
        <begin position="507"/>
        <end position="770"/>
    </location>
</feature>
<dbReference type="Pfam" id="PF02369">
    <property type="entry name" value="Big_1"/>
    <property type="match status" value="1"/>
</dbReference>
<dbReference type="SMART" id="SM00327">
    <property type="entry name" value="VWA"/>
    <property type="match status" value="1"/>
</dbReference>
<dbReference type="SUPFAM" id="SSF49373">
    <property type="entry name" value="Invasin/intimin cell-adhesion fragments"/>
    <property type="match status" value="3"/>
</dbReference>